<dbReference type="InterPro" id="IPR031127">
    <property type="entry name" value="E3_UB_ligase_RBR"/>
</dbReference>
<dbReference type="Pfam" id="PF01485">
    <property type="entry name" value="IBR"/>
    <property type="match status" value="1"/>
</dbReference>
<dbReference type="EMBL" id="JAVRRD010000007">
    <property type="protein sequence ID" value="KAK5056654.1"/>
    <property type="molecule type" value="Genomic_DNA"/>
</dbReference>
<reference evidence="16 17" key="1">
    <citation type="submission" date="2023-08" db="EMBL/GenBank/DDBJ databases">
        <title>Black Yeasts Isolated from many extreme environments.</title>
        <authorList>
            <person name="Coleine C."/>
            <person name="Stajich J.E."/>
            <person name="Selbmann L."/>
        </authorList>
    </citation>
    <scope>NUCLEOTIDE SEQUENCE [LARGE SCALE GENOMIC DNA]</scope>
    <source>
        <strain evidence="16 17">CCFEE 5792</strain>
    </source>
</reference>
<dbReference type="Gene3D" id="3.30.40.10">
    <property type="entry name" value="Zinc/RING finger domain, C3HC4 (zinc finger)"/>
    <property type="match status" value="1"/>
</dbReference>
<dbReference type="SUPFAM" id="SSF57850">
    <property type="entry name" value="RING/U-box"/>
    <property type="match status" value="2"/>
</dbReference>
<dbReference type="SMART" id="SM00591">
    <property type="entry name" value="RWD"/>
    <property type="match status" value="1"/>
</dbReference>
<evidence type="ECO:0000256" key="2">
    <source>
        <dbReference type="ARBA" id="ARBA00004906"/>
    </source>
</evidence>
<dbReference type="SUPFAM" id="SSF54495">
    <property type="entry name" value="UBC-like"/>
    <property type="match status" value="1"/>
</dbReference>
<keyword evidence="5" id="KW-0479">Metal-binding</keyword>
<comment type="catalytic activity">
    <reaction evidence="1">
        <text>[E2 ubiquitin-conjugating enzyme]-S-ubiquitinyl-L-cysteine + [acceptor protein]-L-lysine = [E2 ubiquitin-conjugating enzyme]-L-cysteine + [acceptor protein]-N(6)-ubiquitinyl-L-lysine.</text>
        <dbReference type="EC" id="2.3.2.31"/>
    </reaction>
</comment>
<proteinExistence type="inferred from homology"/>
<dbReference type="AlphaFoldDB" id="A0AAV9NFW4"/>
<dbReference type="Proteomes" id="UP001358417">
    <property type="component" value="Unassembled WGS sequence"/>
</dbReference>
<evidence type="ECO:0000256" key="5">
    <source>
        <dbReference type="ARBA" id="ARBA00022723"/>
    </source>
</evidence>
<evidence type="ECO:0000256" key="4">
    <source>
        <dbReference type="ARBA" id="ARBA00022679"/>
    </source>
</evidence>
<dbReference type="PROSITE" id="PS51873">
    <property type="entry name" value="TRIAD"/>
    <property type="match status" value="1"/>
</dbReference>
<evidence type="ECO:0000256" key="12">
    <source>
        <dbReference type="SAM" id="MobiDB-lite"/>
    </source>
</evidence>
<evidence type="ECO:0000256" key="3">
    <source>
        <dbReference type="ARBA" id="ARBA00012251"/>
    </source>
</evidence>
<evidence type="ECO:0000259" key="15">
    <source>
        <dbReference type="PROSITE" id="PS51873"/>
    </source>
</evidence>
<feature type="compositionally biased region" description="Acidic residues" evidence="12">
    <location>
        <begin position="680"/>
        <end position="698"/>
    </location>
</feature>
<dbReference type="EC" id="2.3.2.31" evidence="3"/>
<feature type="compositionally biased region" description="Acidic residues" evidence="12">
    <location>
        <begin position="336"/>
        <end position="347"/>
    </location>
</feature>
<dbReference type="InterPro" id="IPR016135">
    <property type="entry name" value="UBQ-conjugating_enzyme/RWD"/>
</dbReference>
<feature type="region of interest" description="Disordered" evidence="12">
    <location>
        <begin position="256"/>
        <end position="276"/>
    </location>
</feature>
<dbReference type="RefSeq" id="XP_064708370.1">
    <property type="nucleotide sequence ID" value="XM_064855710.1"/>
</dbReference>
<evidence type="ECO:0000313" key="17">
    <source>
        <dbReference type="Proteomes" id="UP001358417"/>
    </source>
</evidence>
<evidence type="ECO:0000259" key="14">
    <source>
        <dbReference type="PROSITE" id="PS50908"/>
    </source>
</evidence>
<dbReference type="Gene3D" id="1.20.120.1750">
    <property type="match status" value="1"/>
</dbReference>
<dbReference type="InterPro" id="IPR044066">
    <property type="entry name" value="TRIAD_supradom"/>
</dbReference>
<dbReference type="Gene3D" id="3.10.110.10">
    <property type="entry name" value="Ubiquitin Conjugating Enzyme"/>
    <property type="match status" value="1"/>
</dbReference>
<evidence type="ECO:0000256" key="11">
    <source>
        <dbReference type="PROSITE-ProRule" id="PRU00175"/>
    </source>
</evidence>
<dbReference type="InterPro" id="IPR006575">
    <property type="entry name" value="RWD_dom"/>
</dbReference>
<feature type="compositionally biased region" description="Basic and acidic residues" evidence="12">
    <location>
        <begin position="699"/>
        <end position="708"/>
    </location>
</feature>
<feature type="region of interest" description="Disordered" evidence="12">
    <location>
        <begin position="321"/>
        <end position="352"/>
    </location>
</feature>
<accession>A0AAV9NFW4</accession>
<dbReference type="Pfam" id="PF05773">
    <property type="entry name" value="RWD"/>
    <property type="match status" value="1"/>
</dbReference>
<feature type="region of interest" description="Disordered" evidence="12">
    <location>
        <begin position="568"/>
        <end position="610"/>
    </location>
</feature>
<organism evidence="16 17">
    <name type="scientific">Exophiala bonariae</name>
    <dbReference type="NCBI Taxonomy" id="1690606"/>
    <lineage>
        <taxon>Eukaryota</taxon>
        <taxon>Fungi</taxon>
        <taxon>Dikarya</taxon>
        <taxon>Ascomycota</taxon>
        <taxon>Pezizomycotina</taxon>
        <taxon>Eurotiomycetes</taxon>
        <taxon>Chaetothyriomycetidae</taxon>
        <taxon>Chaetothyriales</taxon>
        <taxon>Herpotrichiellaceae</taxon>
        <taxon>Exophiala</taxon>
    </lineage>
</organism>
<evidence type="ECO:0000259" key="13">
    <source>
        <dbReference type="PROSITE" id="PS50089"/>
    </source>
</evidence>
<feature type="region of interest" description="Disordered" evidence="12">
    <location>
        <begin position="680"/>
        <end position="716"/>
    </location>
</feature>
<dbReference type="CDD" id="cd20354">
    <property type="entry name" value="Rcat_RBR_RNF14"/>
    <property type="match status" value="1"/>
</dbReference>
<dbReference type="PROSITE" id="PS50089">
    <property type="entry name" value="ZF_RING_2"/>
    <property type="match status" value="1"/>
</dbReference>
<dbReference type="InterPro" id="IPR017907">
    <property type="entry name" value="Znf_RING_CS"/>
</dbReference>
<feature type="region of interest" description="Disordered" evidence="12">
    <location>
        <begin position="519"/>
        <end position="538"/>
    </location>
</feature>
<dbReference type="InterPro" id="IPR001841">
    <property type="entry name" value="Znf_RING"/>
</dbReference>
<comment type="caution">
    <text evidence="16">The sequence shown here is derived from an EMBL/GenBank/DDBJ whole genome shotgun (WGS) entry which is preliminary data.</text>
</comment>
<dbReference type="CDD" id="cd23820">
    <property type="entry name" value="RWD_RNF14"/>
    <property type="match status" value="1"/>
</dbReference>
<feature type="compositionally biased region" description="Pro residues" evidence="12">
    <location>
        <begin position="570"/>
        <end position="580"/>
    </location>
</feature>
<dbReference type="InterPro" id="IPR013083">
    <property type="entry name" value="Znf_RING/FYVE/PHD"/>
</dbReference>
<dbReference type="PANTHER" id="PTHR11685">
    <property type="entry name" value="RBR FAMILY RING FINGER AND IBR DOMAIN-CONTAINING"/>
    <property type="match status" value="1"/>
</dbReference>
<name>A0AAV9NFW4_9EURO</name>
<feature type="domain" description="RWD" evidence="14">
    <location>
        <begin position="14"/>
        <end position="163"/>
    </location>
</feature>
<dbReference type="GO" id="GO:0016567">
    <property type="term" value="P:protein ubiquitination"/>
    <property type="evidence" value="ECO:0007669"/>
    <property type="project" value="InterPro"/>
</dbReference>
<keyword evidence="9" id="KW-0862">Zinc</keyword>
<keyword evidence="7 11" id="KW-0863">Zinc-finger</keyword>
<dbReference type="InterPro" id="IPR002867">
    <property type="entry name" value="IBR_dom"/>
</dbReference>
<evidence type="ECO:0000313" key="16">
    <source>
        <dbReference type="EMBL" id="KAK5056654.1"/>
    </source>
</evidence>
<keyword evidence="4" id="KW-0808">Transferase</keyword>
<dbReference type="GO" id="GO:0061630">
    <property type="term" value="F:ubiquitin protein ligase activity"/>
    <property type="evidence" value="ECO:0007669"/>
    <property type="project" value="UniProtKB-EC"/>
</dbReference>
<keyword evidence="17" id="KW-1185">Reference proteome</keyword>
<keyword evidence="6" id="KW-0677">Repeat</keyword>
<dbReference type="Pfam" id="PF22191">
    <property type="entry name" value="IBR_1"/>
    <property type="match status" value="1"/>
</dbReference>
<dbReference type="GeneID" id="89980333"/>
<evidence type="ECO:0000256" key="8">
    <source>
        <dbReference type="ARBA" id="ARBA00022786"/>
    </source>
</evidence>
<feature type="domain" description="RING-type" evidence="15">
    <location>
        <begin position="196"/>
        <end position="465"/>
    </location>
</feature>
<comment type="pathway">
    <text evidence="2">Protein modification; protein ubiquitination.</text>
</comment>
<evidence type="ECO:0000256" key="7">
    <source>
        <dbReference type="ARBA" id="ARBA00022771"/>
    </source>
</evidence>
<sequence length="716" mass="80174">MNDNSNVSEDERSEELSSVASIFPELVADPNDPYTATLDLPVTPIEPLRILFRPATDGAPLTPPTSAEQEQDNLNERPRVQQLVQLDSHNLCHLPPVTLRITLPEGYPTTKSPNVSLSVSPPWLPESTLKRLSEDVSRLWEEVGKDLVLYTYIVHLQEEAESAFRLAGPNLSLSSTLRLELLDFDLKTKQLHFERETFDCGICLEPKKGVNCHKLTLCGHVFCIACLQDFFKSCITEGDVDSIKCLSPDCGKNALPAAEGDTRPSKRRKQDRTLNPSELLQIPIDQELIQRYVRLKRKKRLEADKNTIYCPRQWCQGAARTKRHPKPVDPMSDSVLDSDSDSEDEPPIPDNLETLPKSQRLCVCEDCDFAFCCVCRKGWHGEFGQCNPRSLAELSQEEAASASYIQKYSTPCPTCNVRAQKTLGCNHMICGNCKTHFCYLCSSYLLADNPYRHFNDVNSPCYQRLWVLEAGDGEDVDVEAHFRINWEAAIQAQEDQEQPGAENGVPAEGVEDIEFELAQFVRDDDTSDEEPAPDIRRNRERHIEIVNFGGRGGHNAQRFLLPERAHALPVPAPPAAPNPPRRPRGRRGGGQQGNRQRAMRNEPARANRQVPNQEARLAAVQPVQPPVQAPVLAPAQDANHNVVNAEGQPLPGGLPLAAPGQGNNPGFAQGLERFLQLALDDQEDEWDSDELEDDNDGFGDEHFPDPEVRRRRIQWN</sequence>
<comment type="similarity">
    <text evidence="10">Belongs to the RBR family. RNF14 subfamily.</text>
</comment>
<gene>
    <name evidence="16" type="ORF">LTR84_012186</name>
</gene>
<dbReference type="GO" id="GO:0008270">
    <property type="term" value="F:zinc ion binding"/>
    <property type="evidence" value="ECO:0007669"/>
    <property type="project" value="UniProtKB-KW"/>
</dbReference>
<evidence type="ECO:0000256" key="6">
    <source>
        <dbReference type="ARBA" id="ARBA00022737"/>
    </source>
</evidence>
<evidence type="ECO:0000256" key="1">
    <source>
        <dbReference type="ARBA" id="ARBA00001798"/>
    </source>
</evidence>
<dbReference type="FunFam" id="3.30.40.10:FF:000416">
    <property type="entry name" value="RBR-type E3 ubiquitin transferase"/>
    <property type="match status" value="1"/>
</dbReference>
<keyword evidence="8" id="KW-0833">Ubl conjugation pathway</keyword>
<evidence type="ECO:0000256" key="9">
    <source>
        <dbReference type="ARBA" id="ARBA00022833"/>
    </source>
</evidence>
<dbReference type="PROSITE" id="PS00518">
    <property type="entry name" value="ZF_RING_1"/>
    <property type="match status" value="1"/>
</dbReference>
<dbReference type="SMART" id="SM00647">
    <property type="entry name" value="IBR"/>
    <property type="match status" value="2"/>
</dbReference>
<dbReference type="InterPro" id="IPR047548">
    <property type="entry name" value="Rcat_RBR_RNF14"/>
</dbReference>
<dbReference type="CDD" id="cd23134">
    <property type="entry name" value="RING-HC_ITT1-like"/>
    <property type="match status" value="1"/>
</dbReference>
<evidence type="ECO:0000256" key="10">
    <source>
        <dbReference type="ARBA" id="ARBA00044508"/>
    </source>
</evidence>
<dbReference type="PROSITE" id="PS50908">
    <property type="entry name" value="RWD"/>
    <property type="match status" value="1"/>
</dbReference>
<feature type="domain" description="RING-type" evidence="13">
    <location>
        <begin position="200"/>
        <end position="234"/>
    </location>
</feature>
<protein>
    <recommendedName>
        <fullName evidence="3">RBR-type E3 ubiquitin transferase</fullName>
        <ecNumber evidence="3">2.3.2.31</ecNumber>
    </recommendedName>
</protein>